<comment type="caution">
    <text evidence="10">The sequence shown here is derived from an EMBL/GenBank/DDBJ whole genome shotgun (WGS) entry which is preliminary data.</text>
</comment>
<keyword evidence="4 6" id="KW-0274">FAD</keyword>
<dbReference type="EMBL" id="JBFXLU010000035">
    <property type="protein sequence ID" value="KAL2850625.1"/>
    <property type="molecule type" value="Genomic_DNA"/>
</dbReference>
<accession>A0ABR4KEC2</accession>
<evidence type="ECO:0000259" key="8">
    <source>
        <dbReference type="Pfam" id="PF02770"/>
    </source>
</evidence>
<evidence type="ECO:0000256" key="5">
    <source>
        <dbReference type="ARBA" id="ARBA00023002"/>
    </source>
</evidence>
<proteinExistence type="inferred from homology"/>
<dbReference type="PANTHER" id="PTHR48083:SF28">
    <property type="entry name" value="ACYL-COA DEHYDROGENASE FAMILY PROTEIN (AFU_ORTHOLOGUE AFUA_6G10880)-RELATED"/>
    <property type="match status" value="1"/>
</dbReference>
<feature type="domain" description="Acyl-CoA oxidase/dehydrogenase middle" evidence="8">
    <location>
        <begin position="153"/>
        <end position="240"/>
    </location>
</feature>
<feature type="domain" description="Acyl-CoA dehydrogenase/oxidase C-terminal" evidence="7">
    <location>
        <begin position="252"/>
        <end position="407"/>
    </location>
</feature>
<dbReference type="SUPFAM" id="SSF47203">
    <property type="entry name" value="Acyl-CoA dehydrogenase C-terminal domain-like"/>
    <property type="match status" value="1"/>
</dbReference>
<dbReference type="Gene3D" id="2.40.110.10">
    <property type="entry name" value="Butyryl-CoA Dehydrogenase, subunit A, domain 2"/>
    <property type="match status" value="1"/>
</dbReference>
<dbReference type="InterPro" id="IPR009075">
    <property type="entry name" value="AcylCo_DH/oxidase_C"/>
</dbReference>
<evidence type="ECO:0000256" key="6">
    <source>
        <dbReference type="RuleBase" id="RU362125"/>
    </source>
</evidence>
<keyword evidence="3 6" id="KW-0285">Flavoprotein</keyword>
<keyword evidence="5 6" id="KW-0560">Oxidoreductase</keyword>
<feature type="domain" description="Acyl-CoA dehydrogenase/oxidase N-terminal" evidence="9">
    <location>
        <begin position="26"/>
        <end position="149"/>
    </location>
</feature>
<dbReference type="InterPro" id="IPR006091">
    <property type="entry name" value="Acyl-CoA_Oxase/DH_mid-dom"/>
</dbReference>
<dbReference type="Pfam" id="PF02771">
    <property type="entry name" value="Acyl-CoA_dh_N"/>
    <property type="match status" value="1"/>
</dbReference>
<dbReference type="SUPFAM" id="SSF56645">
    <property type="entry name" value="Acyl-CoA dehydrogenase NM domain-like"/>
    <property type="match status" value="1"/>
</dbReference>
<dbReference type="InterPro" id="IPR050741">
    <property type="entry name" value="Acyl-CoA_dehydrogenase"/>
</dbReference>
<gene>
    <name evidence="10" type="ORF">BJY01DRAFT_233147</name>
</gene>
<dbReference type="InterPro" id="IPR013786">
    <property type="entry name" value="AcylCoA_DH/ox_N"/>
</dbReference>
<dbReference type="Proteomes" id="UP001610446">
    <property type="component" value="Unassembled WGS sequence"/>
</dbReference>
<protein>
    <submittedName>
        <fullName evidence="10">Acyl-CoA dehydrogenase/oxidase</fullName>
    </submittedName>
</protein>
<comment type="similarity">
    <text evidence="2 6">Belongs to the acyl-CoA dehydrogenase family.</text>
</comment>
<evidence type="ECO:0000313" key="10">
    <source>
        <dbReference type="EMBL" id="KAL2850625.1"/>
    </source>
</evidence>
<evidence type="ECO:0000313" key="11">
    <source>
        <dbReference type="Proteomes" id="UP001610446"/>
    </source>
</evidence>
<comment type="cofactor">
    <cofactor evidence="1 6">
        <name>FAD</name>
        <dbReference type="ChEBI" id="CHEBI:57692"/>
    </cofactor>
</comment>
<dbReference type="Gene3D" id="1.20.140.10">
    <property type="entry name" value="Butyryl-CoA Dehydrogenase, subunit A, domain 3"/>
    <property type="match status" value="1"/>
</dbReference>
<organism evidence="10 11">
    <name type="scientific">Aspergillus pseudoustus</name>
    <dbReference type="NCBI Taxonomy" id="1810923"/>
    <lineage>
        <taxon>Eukaryota</taxon>
        <taxon>Fungi</taxon>
        <taxon>Dikarya</taxon>
        <taxon>Ascomycota</taxon>
        <taxon>Pezizomycotina</taxon>
        <taxon>Eurotiomycetes</taxon>
        <taxon>Eurotiomycetidae</taxon>
        <taxon>Eurotiales</taxon>
        <taxon>Aspergillaceae</taxon>
        <taxon>Aspergillus</taxon>
        <taxon>Aspergillus subgen. Nidulantes</taxon>
    </lineage>
</organism>
<dbReference type="InterPro" id="IPR009100">
    <property type="entry name" value="AcylCoA_DH/oxidase_NM_dom_sf"/>
</dbReference>
<evidence type="ECO:0000256" key="2">
    <source>
        <dbReference type="ARBA" id="ARBA00009347"/>
    </source>
</evidence>
<dbReference type="PANTHER" id="PTHR48083">
    <property type="entry name" value="MEDIUM-CHAIN SPECIFIC ACYL-COA DEHYDROGENASE, MITOCHONDRIAL-RELATED"/>
    <property type="match status" value="1"/>
</dbReference>
<dbReference type="InterPro" id="IPR046373">
    <property type="entry name" value="Acyl-CoA_Oxase/DH_mid-dom_sf"/>
</dbReference>
<dbReference type="InterPro" id="IPR037069">
    <property type="entry name" value="AcylCoA_DH/ox_N_sf"/>
</dbReference>
<dbReference type="Gene3D" id="1.10.540.10">
    <property type="entry name" value="Acyl-CoA dehydrogenase/oxidase, N-terminal domain"/>
    <property type="match status" value="1"/>
</dbReference>
<sequence length="423" mass="45826">MSGFGSALPWAEPSWYSGRPSPYYNDSHRRLREAVRRWTEENVSGNIEDWEAAGKIPDSVYQKCARDGLLLPLAFGSSIPKEFAACAIIGGIKAEQWDGFHDSALWDELVRGGAIASIFIGLTVGTPPLIRYGSSHLRGQVLPGILSGEKKICLAITEPSGGSDVRNLTTTAEKTADGKYYIVNGEKKISGNRKLIVTGGPGVTGISLLLIPRSEGIRTRPLSVTPGNLSATTYISFEDVRVPVENLVGIEGSGFKYIMNNFNHERLWIVFQALRGSRIAIQDAMTWALKREAFGTTLIEQPVVRHKFGLMAKEIEALQAWTEQIIFELDNLSHDDGNRLLGGVTALLKVKAGMVAKLVADECVKIMGGLGLTKTGQGARIESFARATASIVIPGGAEDVLIDLGVREALKLTHMATGRQPKV</sequence>
<keyword evidence="11" id="KW-1185">Reference proteome</keyword>
<dbReference type="InterPro" id="IPR036250">
    <property type="entry name" value="AcylCo_DH-like_C"/>
</dbReference>
<evidence type="ECO:0000256" key="1">
    <source>
        <dbReference type="ARBA" id="ARBA00001974"/>
    </source>
</evidence>
<evidence type="ECO:0000256" key="3">
    <source>
        <dbReference type="ARBA" id="ARBA00022630"/>
    </source>
</evidence>
<name>A0ABR4KEC2_9EURO</name>
<dbReference type="Pfam" id="PF02770">
    <property type="entry name" value="Acyl-CoA_dh_M"/>
    <property type="match status" value="1"/>
</dbReference>
<evidence type="ECO:0000259" key="9">
    <source>
        <dbReference type="Pfam" id="PF02771"/>
    </source>
</evidence>
<dbReference type="Pfam" id="PF00441">
    <property type="entry name" value="Acyl-CoA_dh_1"/>
    <property type="match status" value="1"/>
</dbReference>
<evidence type="ECO:0000256" key="4">
    <source>
        <dbReference type="ARBA" id="ARBA00022827"/>
    </source>
</evidence>
<reference evidence="10 11" key="1">
    <citation type="submission" date="2024-07" db="EMBL/GenBank/DDBJ databases">
        <title>Section-level genome sequencing and comparative genomics of Aspergillus sections Usti and Cavernicolus.</title>
        <authorList>
            <consortium name="Lawrence Berkeley National Laboratory"/>
            <person name="Nybo J.L."/>
            <person name="Vesth T.C."/>
            <person name="Theobald S."/>
            <person name="Frisvad J.C."/>
            <person name="Larsen T.O."/>
            <person name="Kjaerboelling I."/>
            <person name="Rothschild-Mancinelli K."/>
            <person name="Lyhne E.K."/>
            <person name="Kogle M.E."/>
            <person name="Barry K."/>
            <person name="Clum A."/>
            <person name="Na H."/>
            <person name="Ledsgaard L."/>
            <person name="Lin J."/>
            <person name="Lipzen A."/>
            <person name="Kuo A."/>
            <person name="Riley R."/>
            <person name="Mondo S."/>
            <person name="Labutti K."/>
            <person name="Haridas S."/>
            <person name="Pangalinan J."/>
            <person name="Salamov A.A."/>
            <person name="Simmons B.A."/>
            <person name="Magnuson J.K."/>
            <person name="Chen J."/>
            <person name="Drula E."/>
            <person name="Henrissat B."/>
            <person name="Wiebenga A."/>
            <person name="Lubbers R.J."/>
            <person name="Gomes A.C."/>
            <person name="Makela M.R."/>
            <person name="Stajich J."/>
            <person name="Grigoriev I.V."/>
            <person name="Mortensen U.H."/>
            <person name="De Vries R.P."/>
            <person name="Baker S.E."/>
            <person name="Andersen M.R."/>
        </authorList>
    </citation>
    <scope>NUCLEOTIDE SEQUENCE [LARGE SCALE GENOMIC DNA]</scope>
    <source>
        <strain evidence="10 11">CBS 123904</strain>
    </source>
</reference>
<evidence type="ECO:0000259" key="7">
    <source>
        <dbReference type="Pfam" id="PF00441"/>
    </source>
</evidence>